<keyword evidence="7" id="KW-1185">Reference proteome</keyword>
<feature type="region of interest" description="Disordered" evidence="5">
    <location>
        <begin position="1"/>
        <end position="29"/>
    </location>
</feature>
<dbReference type="Proteomes" id="UP000247498">
    <property type="component" value="Unassembled WGS sequence"/>
</dbReference>
<protein>
    <recommendedName>
        <fullName evidence="8">Carotenoid oxygenase</fullName>
    </recommendedName>
</protein>
<gene>
    <name evidence="6" type="ORF">Rsub_01546</name>
</gene>
<feature type="compositionally biased region" description="Low complexity" evidence="5">
    <location>
        <begin position="8"/>
        <end position="29"/>
    </location>
</feature>
<keyword evidence="2 4" id="KW-0479">Metal-binding</keyword>
<dbReference type="AlphaFoldDB" id="A0A2V0NUN6"/>
<dbReference type="GO" id="GO:0010436">
    <property type="term" value="F:carotenoid dioxygenase activity"/>
    <property type="evidence" value="ECO:0007669"/>
    <property type="project" value="TreeGrafter"/>
</dbReference>
<dbReference type="InterPro" id="IPR004294">
    <property type="entry name" value="Carotenoid_Oase"/>
</dbReference>
<keyword evidence="3 4" id="KW-0408">Iron</keyword>
<dbReference type="InParanoid" id="A0A2V0NUN6"/>
<evidence type="ECO:0000256" key="2">
    <source>
        <dbReference type="ARBA" id="ARBA00022723"/>
    </source>
</evidence>
<feature type="binding site" evidence="4">
    <location>
        <position position="255"/>
    </location>
    <ligand>
        <name>Fe cation</name>
        <dbReference type="ChEBI" id="CHEBI:24875"/>
        <note>catalytic</note>
    </ligand>
</feature>
<feature type="binding site" evidence="4">
    <location>
        <position position="330"/>
    </location>
    <ligand>
        <name>Fe cation</name>
        <dbReference type="ChEBI" id="CHEBI:24875"/>
        <note>catalytic</note>
    </ligand>
</feature>
<sequence length="557" mass="60732">MHLRQLNGPAGAARARATRGPGARPLPARSLTRARVISAPVPPLQQEQQPQPYRVTEETVRDVRSMYKSLLYEYDYEVQPDWVEGSIPSDLVGTYFRNGPGLQVNTGKTQRHTFDGDGMVLSFSFDGTPAVRFKNKFVRTKGFVDEQNCANTGVVAWGGRMYALYESGLPHELDPATLSTLGESTVGGQLETPVLAAHYRVVTDPATGARDWVAFSSNAGLRGTELIFYEFDAERGRQRGTPARLQLPAGMALVHDIAVTEDYYVVHLGPLDFDGARFVTDYITSRCSIAECLRYRPDKPSRVWFVPRPRGAAAGAAPLSIEAPPAFVFHHANAFQTRMQDGRTLVTLDTVAWDTIAFETNQYTLSPDYYAGGPRTQLRRYVFDLTRGALASDSRLMRRCCEFPSVDPAANAAAHRAVYCCADIVDDDLHWGPAQSVARVSVDPAAGLDGPVDPSAVTLDVWSPGRRCIMNEPLFVPRKGATAPDDGYVLVAVHDAATGKGSLAILDASRLAAGPVATIRLPHILPAGLHGSFSEAVFHEGSEALPKWVEPTPIRQI</sequence>
<organism evidence="6 7">
    <name type="scientific">Raphidocelis subcapitata</name>
    <dbReference type="NCBI Taxonomy" id="307507"/>
    <lineage>
        <taxon>Eukaryota</taxon>
        <taxon>Viridiplantae</taxon>
        <taxon>Chlorophyta</taxon>
        <taxon>core chlorophytes</taxon>
        <taxon>Chlorophyceae</taxon>
        <taxon>CS clade</taxon>
        <taxon>Sphaeropleales</taxon>
        <taxon>Selenastraceae</taxon>
        <taxon>Raphidocelis</taxon>
    </lineage>
</organism>
<dbReference type="PANTHER" id="PTHR10543">
    <property type="entry name" value="BETA-CAROTENE DIOXYGENASE"/>
    <property type="match status" value="1"/>
</dbReference>
<accession>A0A2V0NUN6</accession>
<evidence type="ECO:0000256" key="1">
    <source>
        <dbReference type="ARBA" id="ARBA00006787"/>
    </source>
</evidence>
<evidence type="ECO:0008006" key="8">
    <source>
        <dbReference type="Google" id="ProtNLM"/>
    </source>
</evidence>
<feature type="binding site" evidence="4">
    <location>
        <position position="198"/>
    </location>
    <ligand>
        <name>Fe cation</name>
        <dbReference type="ChEBI" id="CHEBI:24875"/>
        <note>catalytic</note>
    </ligand>
</feature>
<comment type="cofactor">
    <cofactor evidence="4">
        <name>Fe(2+)</name>
        <dbReference type="ChEBI" id="CHEBI:29033"/>
    </cofactor>
    <text evidence="4">Binds 1 Fe(2+) ion per subunit.</text>
</comment>
<reference evidence="6 7" key="1">
    <citation type="journal article" date="2018" name="Sci. Rep.">
        <title>Raphidocelis subcapitata (=Pseudokirchneriella subcapitata) provides an insight into genome evolution and environmental adaptations in the Sphaeropleales.</title>
        <authorList>
            <person name="Suzuki S."/>
            <person name="Yamaguchi H."/>
            <person name="Nakajima N."/>
            <person name="Kawachi M."/>
        </authorList>
    </citation>
    <scope>NUCLEOTIDE SEQUENCE [LARGE SCALE GENOMIC DNA]</scope>
    <source>
        <strain evidence="6 7">NIES-35</strain>
    </source>
</reference>
<name>A0A2V0NUN6_9CHLO</name>
<dbReference type="GO" id="GO:0046872">
    <property type="term" value="F:metal ion binding"/>
    <property type="evidence" value="ECO:0007669"/>
    <property type="project" value="UniProtKB-KW"/>
</dbReference>
<proteinExistence type="inferred from homology"/>
<comment type="caution">
    <text evidence="6">The sequence shown here is derived from an EMBL/GenBank/DDBJ whole genome shotgun (WGS) entry which is preliminary data.</text>
</comment>
<dbReference type="STRING" id="307507.A0A2V0NUN6"/>
<evidence type="ECO:0000256" key="3">
    <source>
        <dbReference type="ARBA" id="ARBA00023004"/>
    </source>
</evidence>
<evidence type="ECO:0000313" key="7">
    <source>
        <dbReference type="Proteomes" id="UP000247498"/>
    </source>
</evidence>
<comment type="similarity">
    <text evidence="1">Belongs to the carotenoid oxygenase family.</text>
</comment>
<dbReference type="PANTHER" id="PTHR10543:SF138">
    <property type="entry name" value="CAROTENOID OXYGENASE"/>
    <property type="match status" value="1"/>
</dbReference>
<dbReference type="GO" id="GO:0016121">
    <property type="term" value="P:carotene catabolic process"/>
    <property type="evidence" value="ECO:0007669"/>
    <property type="project" value="TreeGrafter"/>
</dbReference>
<evidence type="ECO:0000313" key="6">
    <source>
        <dbReference type="EMBL" id="GBF88647.1"/>
    </source>
</evidence>
<dbReference type="OrthoDB" id="1069523at2759"/>
<feature type="binding site" evidence="4">
    <location>
        <position position="530"/>
    </location>
    <ligand>
        <name>Fe cation</name>
        <dbReference type="ChEBI" id="CHEBI:24875"/>
        <note>catalytic</note>
    </ligand>
</feature>
<evidence type="ECO:0000256" key="5">
    <source>
        <dbReference type="SAM" id="MobiDB-lite"/>
    </source>
</evidence>
<dbReference type="EMBL" id="BDRX01000006">
    <property type="protein sequence ID" value="GBF88647.1"/>
    <property type="molecule type" value="Genomic_DNA"/>
</dbReference>
<dbReference type="Pfam" id="PF03055">
    <property type="entry name" value="RPE65"/>
    <property type="match status" value="1"/>
</dbReference>
<evidence type="ECO:0000256" key="4">
    <source>
        <dbReference type="PIRSR" id="PIRSR604294-1"/>
    </source>
</evidence>